<evidence type="ECO:0000256" key="1">
    <source>
        <dbReference type="SAM" id="SignalP"/>
    </source>
</evidence>
<accession>A0A369QF16</accession>
<dbReference type="InterPro" id="IPR017850">
    <property type="entry name" value="Alkaline_phosphatase_core_sf"/>
</dbReference>
<keyword evidence="3" id="KW-1185">Reference proteome</keyword>
<comment type="caution">
    <text evidence="2">The sequence shown here is derived from an EMBL/GenBank/DDBJ whole genome shotgun (WGS) entry which is preliminary data.</text>
</comment>
<feature type="signal peptide" evidence="1">
    <location>
        <begin position="1"/>
        <end position="21"/>
    </location>
</feature>
<dbReference type="OrthoDB" id="9791578at2"/>
<dbReference type="RefSeq" id="WP_115371368.1">
    <property type="nucleotide sequence ID" value="NZ_QASA01000001.1"/>
</dbReference>
<evidence type="ECO:0000313" key="3">
    <source>
        <dbReference type="Proteomes" id="UP000253919"/>
    </source>
</evidence>
<dbReference type="Pfam" id="PF01663">
    <property type="entry name" value="Phosphodiest"/>
    <property type="match status" value="1"/>
</dbReference>
<reference evidence="2 3" key="1">
    <citation type="submission" date="2018-04" db="EMBL/GenBank/DDBJ databases">
        <title>Adhaeribacter sp. HMF7616 genome sequencing and assembly.</title>
        <authorList>
            <person name="Kang H."/>
            <person name="Kang J."/>
            <person name="Cha I."/>
            <person name="Kim H."/>
            <person name="Joh K."/>
        </authorList>
    </citation>
    <scope>NUCLEOTIDE SEQUENCE [LARGE SCALE GENOMIC DNA]</scope>
    <source>
        <strain evidence="2 3">HMF7616</strain>
    </source>
</reference>
<dbReference type="InterPro" id="IPR002591">
    <property type="entry name" value="Phosphodiest/P_Trfase"/>
</dbReference>
<organism evidence="2 3">
    <name type="scientific">Adhaeribacter pallidiroseus</name>
    <dbReference type="NCBI Taxonomy" id="2072847"/>
    <lineage>
        <taxon>Bacteria</taxon>
        <taxon>Pseudomonadati</taxon>
        <taxon>Bacteroidota</taxon>
        <taxon>Cytophagia</taxon>
        <taxon>Cytophagales</taxon>
        <taxon>Hymenobacteraceae</taxon>
        <taxon>Adhaeribacter</taxon>
    </lineage>
</organism>
<dbReference type="Proteomes" id="UP000253919">
    <property type="component" value="Unassembled WGS sequence"/>
</dbReference>
<name>A0A369QF16_9BACT</name>
<keyword evidence="1" id="KW-0732">Signal</keyword>
<evidence type="ECO:0000313" key="2">
    <source>
        <dbReference type="EMBL" id="RDC61847.1"/>
    </source>
</evidence>
<dbReference type="EMBL" id="QASA01000001">
    <property type="protein sequence ID" value="RDC61847.1"/>
    <property type="molecule type" value="Genomic_DNA"/>
</dbReference>
<feature type="chain" id="PRO_5016752827" description="Phosphoglyceromutase" evidence="1">
    <location>
        <begin position="22"/>
        <end position="370"/>
    </location>
</feature>
<dbReference type="AlphaFoldDB" id="A0A369QF16"/>
<dbReference type="Gene3D" id="3.40.720.10">
    <property type="entry name" value="Alkaline Phosphatase, subunit A"/>
    <property type="match status" value="1"/>
</dbReference>
<dbReference type="SUPFAM" id="SSF53649">
    <property type="entry name" value="Alkaline phosphatase-like"/>
    <property type="match status" value="1"/>
</dbReference>
<gene>
    <name evidence="2" type="ORF">AHMF7616_00436</name>
</gene>
<evidence type="ECO:0008006" key="4">
    <source>
        <dbReference type="Google" id="ProtNLM"/>
    </source>
</evidence>
<sequence>MNNRLILLSLLLLTLTVNSQAQKLKTENVVLITLDGMRWQEVFNGADSTLFKQQKVFKGPNGQAEVFAKNTPEERRQALMPFLWSEIATKGQIYGNRKYNNKVNVTNDQWFSYPGYNEILTGFADKRVNSNDKNYNANTTVLEYINKQPNFAGKVAAFASWEVFPYIVNDKRSNIPVSAGMQPATGTNLTETEKTLNELMPRVPNPLGEIRLDAFTFQYALAHVKKARPRVLFLAFDETDDFAHQGEYGAYLHGARNADYFIQQLWQYMQTDEQYRNKTTFIITTDHGRGAAANGTWKDHGQKVNGADEIWLAVLGPDTPATGEVKAASQLYQNQVASTLATLLGLSYTNTPKPGGAINSAFAAPIRANR</sequence>
<protein>
    <recommendedName>
        <fullName evidence="4">Phosphoglyceromutase</fullName>
    </recommendedName>
</protein>
<proteinExistence type="predicted"/>